<dbReference type="eggNOG" id="ENOG502S0BP">
    <property type="taxonomic scope" value="Eukaryota"/>
</dbReference>
<organism evidence="1 3">
    <name type="scientific">Gossypium raimondii</name>
    <name type="common">Peruvian cotton</name>
    <name type="synonym">Gossypium klotzschianum subsp. raimondii</name>
    <dbReference type="NCBI Taxonomy" id="29730"/>
    <lineage>
        <taxon>Eukaryota</taxon>
        <taxon>Viridiplantae</taxon>
        <taxon>Streptophyta</taxon>
        <taxon>Embryophyta</taxon>
        <taxon>Tracheophyta</taxon>
        <taxon>Spermatophyta</taxon>
        <taxon>Magnoliopsida</taxon>
        <taxon>eudicotyledons</taxon>
        <taxon>Gunneridae</taxon>
        <taxon>Pentapetalae</taxon>
        <taxon>rosids</taxon>
        <taxon>malvids</taxon>
        <taxon>Malvales</taxon>
        <taxon>Malvaceae</taxon>
        <taxon>Malvoideae</taxon>
        <taxon>Gossypium</taxon>
    </lineage>
</organism>
<evidence type="ECO:0000313" key="1">
    <source>
        <dbReference type="EMBL" id="KJB66925.1"/>
    </source>
</evidence>
<keyword evidence="3" id="KW-1185">Reference proteome</keyword>
<dbReference type="InterPro" id="IPR036758">
    <property type="entry name" value="At5g01610-like"/>
</dbReference>
<proteinExistence type="predicted"/>
<sequence>MPSSVTETHGANAETYSGEDVCKQKFLELLEEISLPKGIEPVEIIEFGRNRSTGLVWMKLKNKKEHKFKRINKVVSYNREINFFIDNGGIKKLTGIKCKELFIWITISGMFIEDPSSGKISFTIPSGLKAHFPISAFELEEDDNKK</sequence>
<dbReference type="EMBL" id="CM001749">
    <property type="protein sequence ID" value="KJB66925.1"/>
    <property type="molecule type" value="Genomic_DNA"/>
</dbReference>
<dbReference type="Gramene" id="KJB66925">
    <property type="protein sequence ID" value="KJB66925"/>
    <property type="gene ID" value="B456_010G166200"/>
</dbReference>
<dbReference type="Pfam" id="PF04398">
    <property type="entry name" value="DUF538"/>
    <property type="match status" value="1"/>
</dbReference>
<dbReference type="PANTHER" id="PTHR31676">
    <property type="entry name" value="T31J12.3 PROTEIN-RELATED"/>
    <property type="match status" value="1"/>
</dbReference>
<reference evidence="2 4" key="2">
    <citation type="journal article" date="2019" name="Genome Biol. Evol.">
        <title>Insights into the evolution of the New World diploid cottons (Gossypium, subgenus Houzingenia) based on genome sequencing.</title>
        <authorList>
            <person name="Grover C.E."/>
            <person name="Arick M.A. 2nd"/>
            <person name="Thrash A."/>
            <person name="Conover J.L."/>
            <person name="Sanders W.S."/>
            <person name="Peterson D.G."/>
            <person name="Frelichowski J.E."/>
            <person name="Scheffler J.A."/>
            <person name="Scheffler B.E."/>
            <person name="Wendel J.F."/>
        </authorList>
    </citation>
    <scope>NUCLEOTIDE SEQUENCE [LARGE SCALE GENOMIC DNA]</scope>
    <source>
        <strain evidence="2">8</strain>
        <tissue evidence="2">Leaf</tissue>
    </source>
</reference>
<reference evidence="1 3" key="1">
    <citation type="journal article" date="2012" name="Nature">
        <title>Repeated polyploidization of Gossypium genomes and the evolution of spinnable cotton fibres.</title>
        <authorList>
            <person name="Paterson A.H."/>
            <person name="Wendel J.F."/>
            <person name="Gundlach H."/>
            <person name="Guo H."/>
            <person name="Jenkins J."/>
            <person name="Jin D."/>
            <person name="Llewellyn D."/>
            <person name="Showmaker K.C."/>
            <person name="Shu S."/>
            <person name="Udall J."/>
            <person name="Yoo M.J."/>
            <person name="Byers R."/>
            <person name="Chen W."/>
            <person name="Doron-Faigenboim A."/>
            <person name="Duke M.V."/>
            <person name="Gong L."/>
            <person name="Grimwood J."/>
            <person name="Grover C."/>
            <person name="Grupp K."/>
            <person name="Hu G."/>
            <person name="Lee T.H."/>
            <person name="Li J."/>
            <person name="Lin L."/>
            <person name="Liu T."/>
            <person name="Marler B.S."/>
            <person name="Page J.T."/>
            <person name="Roberts A.W."/>
            <person name="Romanel E."/>
            <person name="Sanders W.S."/>
            <person name="Szadkowski E."/>
            <person name="Tan X."/>
            <person name="Tang H."/>
            <person name="Xu C."/>
            <person name="Wang J."/>
            <person name="Wang Z."/>
            <person name="Zhang D."/>
            <person name="Zhang L."/>
            <person name="Ashrafi H."/>
            <person name="Bedon F."/>
            <person name="Bowers J.E."/>
            <person name="Brubaker C.L."/>
            <person name="Chee P.W."/>
            <person name="Das S."/>
            <person name="Gingle A.R."/>
            <person name="Haigler C.H."/>
            <person name="Harker D."/>
            <person name="Hoffmann L.V."/>
            <person name="Hovav R."/>
            <person name="Jones D.C."/>
            <person name="Lemke C."/>
            <person name="Mansoor S."/>
            <person name="ur Rahman M."/>
            <person name="Rainville L.N."/>
            <person name="Rambani A."/>
            <person name="Reddy U.K."/>
            <person name="Rong J.K."/>
            <person name="Saranga Y."/>
            <person name="Scheffler B.E."/>
            <person name="Scheffler J.A."/>
            <person name="Stelly D.M."/>
            <person name="Triplett B.A."/>
            <person name="Van Deynze A."/>
            <person name="Vaslin M.F."/>
            <person name="Waghmare V.N."/>
            <person name="Walford S.A."/>
            <person name="Wright R.J."/>
            <person name="Zaki E.A."/>
            <person name="Zhang T."/>
            <person name="Dennis E.S."/>
            <person name="Mayer K.F."/>
            <person name="Peterson D.G."/>
            <person name="Rokhsar D.S."/>
            <person name="Wang X."/>
            <person name="Schmutz J."/>
        </authorList>
    </citation>
    <scope>NUCLEOTIDE SEQUENCE [LARGE SCALE GENOMIC DNA]</scope>
</reference>
<protein>
    <submittedName>
        <fullName evidence="1">Uncharacterized protein</fullName>
    </submittedName>
</protein>
<dbReference type="AlphaFoldDB" id="A0A0D2VB95"/>
<accession>A0A0D2VB95</accession>
<dbReference type="PANTHER" id="PTHR31676:SF193">
    <property type="entry name" value="DUF538 FAMILY PROTEIN"/>
    <property type="match status" value="1"/>
</dbReference>
<dbReference type="SUPFAM" id="SSF141562">
    <property type="entry name" value="At5g01610-like"/>
    <property type="match status" value="1"/>
</dbReference>
<dbReference type="InterPro" id="IPR007493">
    <property type="entry name" value="DUF538"/>
</dbReference>
<dbReference type="STRING" id="29730.A0A0D2VB95"/>
<dbReference type="OrthoDB" id="1885001at2759"/>
<dbReference type="EMBL" id="JABEZZ010000010">
    <property type="protein sequence ID" value="MBA0598188.1"/>
    <property type="molecule type" value="Genomic_DNA"/>
</dbReference>
<reference evidence="2" key="3">
    <citation type="submission" date="2020-04" db="EMBL/GenBank/DDBJ databases">
        <authorList>
            <person name="Grover C.E."/>
            <person name="Arick M.A. II"/>
            <person name="Thrash A."/>
            <person name="Conover J.L."/>
            <person name="Sanders W.S."/>
            <person name="Peterson D.G."/>
            <person name="Scheffler J.A."/>
            <person name="Scheffler B.E."/>
            <person name="Wendel J.F."/>
        </authorList>
    </citation>
    <scope>NUCLEOTIDE SEQUENCE</scope>
    <source>
        <strain evidence="2">8</strain>
        <tissue evidence="2">Leaf</tissue>
    </source>
</reference>
<evidence type="ECO:0000313" key="2">
    <source>
        <dbReference type="EMBL" id="MBA0598188.1"/>
    </source>
</evidence>
<gene>
    <name evidence="1" type="ORF">B456_010G166200</name>
    <name evidence="2" type="ORF">Gorai_007963</name>
</gene>
<dbReference type="Gene3D" id="2.30.240.10">
    <property type="entry name" value="At5g01610-like"/>
    <property type="match status" value="1"/>
</dbReference>
<name>A0A0D2VB95_GOSRA</name>
<dbReference type="Proteomes" id="UP000593578">
    <property type="component" value="Unassembled WGS sequence"/>
</dbReference>
<dbReference type="Proteomes" id="UP000032304">
    <property type="component" value="Chromosome 10"/>
</dbReference>
<evidence type="ECO:0000313" key="3">
    <source>
        <dbReference type="Proteomes" id="UP000032304"/>
    </source>
</evidence>
<dbReference type="OMA" id="EKVTFMT"/>
<evidence type="ECO:0000313" key="4">
    <source>
        <dbReference type="Proteomes" id="UP000593578"/>
    </source>
</evidence>